<evidence type="ECO:0000259" key="2">
    <source>
        <dbReference type="SMART" id="SM01093"/>
    </source>
</evidence>
<name>A0A9R1PBX5_TRITD</name>
<dbReference type="Gramene" id="TRITD2Av1G007950.3">
    <property type="protein sequence ID" value="TRITD2Av1G007950.3"/>
    <property type="gene ID" value="TRITD2Av1G007950"/>
</dbReference>
<organism evidence="4 5">
    <name type="scientific">Triticum turgidum subsp. durum</name>
    <name type="common">Durum wheat</name>
    <name type="synonym">Triticum durum</name>
    <dbReference type="NCBI Taxonomy" id="4567"/>
    <lineage>
        <taxon>Eukaryota</taxon>
        <taxon>Viridiplantae</taxon>
        <taxon>Streptophyta</taxon>
        <taxon>Embryophyta</taxon>
        <taxon>Tracheophyta</taxon>
        <taxon>Spermatophyta</taxon>
        <taxon>Magnoliopsida</taxon>
        <taxon>Liliopsida</taxon>
        <taxon>Poales</taxon>
        <taxon>Poaceae</taxon>
        <taxon>BOP clade</taxon>
        <taxon>Pooideae</taxon>
        <taxon>Triticodae</taxon>
        <taxon>Triticeae</taxon>
        <taxon>Triticinae</taxon>
        <taxon>Triticum</taxon>
    </lineage>
</organism>
<dbReference type="PANTHER" id="PTHR33921">
    <property type="entry name" value="CALVIN CYCLE PROTEIN CP12-2, CHLOROPLASTIC"/>
    <property type="match status" value="1"/>
</dbReference>
<dbReference type="Proteomes" id="UP000324705">
    <property type="component" value="Chromosome 2B"/>
</dbReference>
<feature type="compositionally biased region" description="Basic and acidic residues" evidence="1">
    <location>
        <begin position="60"/>
        <end position="69"/>
    </location>
</feature>
<dbReference type="InterPro" id="IPR039314">
    <property type="entry name" value="CP12-like"/>
</dbReference>
<evidence type="ECO:0000313" key="4">
    <source>
        <dbReference type="EMBL" id="VAH40538.1"/>
    </source>
</evidence>
<dbReference type="GO" id="GO:0009507">
    <property type="term" value="C:chloroplast"/>
    <property type="evidence" value="ECO:0007669"/>
    <property type="project" value="TreeGrafter"/>
</dbReference>
<sequence length="108" mass="11377">MASALTNVSLSTFAPTARGDVLARPQVAAARVTFPTAYRGSGALSCRAGGPATPPGISDKMSDSIKEAQETCSEDAASDARDKLKDSDPLENYCKENPETDECRTYDS</sequence>
<reference evidence="4 5" key="1">
    <citation type="submission" date="2017-09" db="EMBL/GenBank/DDBJ databases">
        <authorList>
            <consortium name="International Durum Wheat Genome Sequencing Consortium (IDWGSC)"/>
            <person name="Milanesi L."/>
        </authorList>
    </citation>
    <scope>NUCLEOTIDE SEQUENCE [LARGE SCALE GENOMIC DNA]</scope>
    <source>
        <strain evidence="5">cv. Svevo</strain>
    </source>
</reference>
<feature type="compositionally biased region" description="Basic and acidic residues" evidence="1">
    <location>
        <begin position="78"/>
        <end position="108"/>
    </location>
</feature>
<dbReference type="InterPro" id="IPR003823">
    <property type="entry name" value="CP12_dom"/>
</dbReference>
<dbReference type="AlphaFoldDB" id="A0A9R1PBX5"/>
<dbReference type="SMART" id="SM01093">
    <property type="entry name" value="CP12"/>
    <property type="match status" value="1"/>
</dbReference>
<evidence type="ECO:0000313" key="3">
    <source>
        <dbReference type="EMBL" id="VAH24824.1"/>
    </source>
</evidence>
<keyword evidence="5" id="KW-1185">Reference proteome</keyword>
<dbReference type="GO" id="GO:0080153">
    <property type="term" value="P:negative regulation of reductive pentose-phosphate cycle"/>
    <property type="evidence" value="ECO:0007669"/>
    <property type="project" value="TreeGrafter"/>
</dbReference>
<dbReference type="Pfam" id="PF02672">
    <property type="entry name" value="CP12"/>
    <property type="match status" value="1"/>
</dbReference>
<evidence type="ECO:0000313" key="5">
    <source>
        <dbReference type="Proteomes" id="UP000324705"/>
    </source>
</evidence>
<feature type="region of interest" description="Disordered" evidence="1">
    <location>
        <begin position="43"/>
        <end position="108"/>
    </location>
</feature>
<dbReference type="Proteomes" id="UP000324705">
    <property type="component" value="Chromosome 2A"/>
</dbReference>
<protein>
    <recommendedName>
        <fullName evidence="2">CP12 domain-containing protein</fullName>
    </recommendedName>
</protein>
<dbReference type="EMBL" id="LT934114">
    <property type="protein sequence ID" value="VAH40538.1"/>
    <property type="molecule type" value="Genomic_DNA"/>
</dbReference>
<dbReference type="EMBL" id="LT934113">
    <property type="protein sequence ID" value="VAH24824.1"/>
    <property type="molecule type" value="Genomic_DNA"/>
</dbReference>
<gene>
    <name evidence="3" type="ORF">TRITD_2Av1G007950</name>
    <name evidence="4" type="ORF">TRITD_2Bv1G011110</name>
</gene>
<dbReference type="PANTHER" id="PTHR33921:SF15">
    <property type="entry name" value="CALVIN CYCLE PROTEIN CP12-2, CHLOROPLASTIC"/>
    <property type="match status" value="1"/>
</dbReference>
<proteinExistence type="predicted"/>
<dbReference type="Gramene" id="TRITD2Bv1G011110.3">
    <property type="protein sequence ID" value="TRITD2Bv1G011110.3"/>
    <property type="gene ID" value="TRITD2Bv1G011110"/>
</dbReference>
<evidence type="ECO:0000256" key="1">
    <source>
        <dbReference type="SAM" id="MobiDB-lite"/>
    </source>
</evidence>
<feature type="domain" description="CP12" evidence="2">
    <location>
        <begin position="57"/>
        <end position="108"/>
    </location>
</feature>
<accession>A0A9R1PBX5</accession>